<reference evidence="1 2" key="1">
    <citation type="journal article" date="2024" name="BMC Genomics">
        <title>Genome assembly of redclaw crayfish (Cherax quadricarinatus) provides insights into its immune adaptation and hypoxia tolerance.</title>
        <authorList>
            <person name="Liu Z."/>
            <person name="Zheng J."/>
            <person name="Li H."/>
            <person name="Fang K."/>
            <person name="Wang S."/>
            <person name="He J."/>
            <person name="Zhou D."/>
            <person name="Weng S."/>
            <person name="Chi M."/>
            <person name="Gu Z."/>
            <person name="He J."/>
            <person name="Li F."/>
            <person name="Wang M."/>
        </authorList>
    </citation>
    <scope>NUCLEOTIDE SEQUENCE [LARGE SCALE GENOMIC DNA]</scope>
    <source>
        <strain evidence="1">ZL_2023a</strain>
    </source>
</reference>
<organism evidence="1 2">
    <name type="scientific">Cherax quadricarinatus</name>
    <name type="common">Australian red claw crayfish</name>
    <dbReference type="NCBI Taxonomy" id="27406"/>
    <lineage>
        <taxon>Eukaryota</taxon>
        <taxon>Metazoa</taxon>
        <taxon>Ecdysozoa</taxon>
        <taxon>Arthropoda</taxon>
        <taxon>Crustacea</taxon>
        <taxon>Multicrustacea</taxon>
        <taxon>Malacostraca</taxon>
        <taxon>Eumalacostraca</taxon>
        <taxon>Eucarida</taxon>
        <taxon>Decapoda</taxon>
        <taxon>Pleocyemata</taxon>
        <taxon>Astacidea</taxon>
        <taxon>Parastacoidea</taxon>
        <taxon>Parastacidae</taxon>
        <taxon>Cherax</taxon>
    </lineage>
</organism>
<dbReference type="GO" id="GO:0016192">
    <property type="term" value="P:vesicle-mediated transport"/>
    <property type="evidence" value="ECO:0007669"/>
    <property type="project" value="InterPro"/>
</dbReference>
<comment type="caution">
    <text evidence="1">The sequence shown here is derived from an EMBL/GenBank/DDBJ whole genome shotgun (WGS) entry which is preliminary data.</text>
</comment>
<dbReference type="InterPro" id="IPR001619">
    <property type="entry name" value="Sec1-like"/>
</dbReference>
<keyword evidence="2" id="KW-1185">Reference proteome</keyword>
<dbReference type="EMBL" id="JARKIK010000062">
    <property type="protein sequence ID" value="KAK8731102.1"/>
    <property type="molecule type" value="Genomic_DNA"/>
</dbReference>
<evidence type="ECO:0008006" key="3">
    <source>
        <dbReference type="Google" id="ProtNLM"/>
    </source>
</evidence>
<evidence type="ECO:0000313" key="1">
    <source>
        <dbReference type="EMBL" id="KAK8731102.1"/>
    </source>
</evidence>
<evidence type="ECO:0000313" key="2">
    <source>
        <dbReference type="Proteomes" id="UP001445076"/>
    </source>
</evidence>
<proteinExistence type="predicted"/>
<dbReference type="Proteomes" id="UP001445076">
    <property type="component" value="Unassembled WGS sequence"/>
</dbReference>
<name>A0AAW0WGB0_CHEQU</name>
<gene>
    <name evidence="1" type="ORF">OTU49_007800</name>
</gene>
<sequence length="406" mass="45432">MQAANAIHVSEAWWIEACKKVKNAVVFLDNNTAECLHWSGGLTRLVNAGAKNVKEFSSFESGNKDDIKAVFMVSTALRDTTTIVLQDIIKASRFQYCIIITCAHPSVHAYARYGGREVDESLLMSELEQDILSWMGNMNYTIEIFYNPLVIAPYSEKLFFMPTFSKLYPLLNSDVLRISKLQQALPKGDKMKPVENLGEVEFHHLPFEMRILVRQFVVCIHSLLQGMNAREEVYTVGHTSRIIGTELDTFNPARQRRKATSNKVSLVLIDRTLDLVVASSHRAEPLMGRILSLLPRLYDHQLDSAVSMAPLCKVHPSSEWTLVPGCLAPQGKEIRASAVLNSLVMSSGKEALSLINKYVLEAASHKNLASEPEKKEARVTPENLKKNIQQFASDIDAFTENAGLLQ</sequence>
<dbReference type="AlphaFoldDB" id="A0AAW0WGB0"/>
<protein>
    <recommendedName>
        <fullName evidence="3">Sec1 family domain-containing protein 2</fullName>
    </recommendedName>
</protein>
<feature type="non-terminal residue" evidence="1">
    <location>
        <position position="406"/>
    </location>
</feature>
<accession>A0AAW0WGB0</accession>
<dbReference type="PANTHER" id="PTHR11679">
    <property type="entry name" value="VESICLE PROTEIN SORTING-ASSOCIATED"/>
    <property type="match status" value="1"/>
</dbReference>